<dbReference type="EMBL" id="JBCHKQ010000004">
    <property type="protein sequence ID" value="MEM5948569.1"/>
    <property type="molecule type" value="Genomic_DNA"/>
</dbReference>
<organism evidence="2 3">
    <name type="scientific">Rarispira pelagica</name>
    <dbReference type="NCBI Taxonomy" id="3141764"/>
    <lineage>
        <taxon>Bacteria</taxon>
        <taxon>Pseudomonadati</taxon>
        <taxon>Spirochaetota</taxon>
        <taxon>Spirochaetia</taxon>
        <taxon>Winmispirales</taxon>
        <taxon>Winmispiraceae</taxon>
        <taxon>Rarispira</taxon>
    </lineage>
</organism>
<evidence type="ECO:0000256" key="1">
    <source>
        <dbReference type="SAM" id="Coils"/>
    </source>
</evidence>
<dbReference type="Proteomes" id="UP001466331">
    <property type="component" value="Unassembled WGS sequence"/>
</dbReference>
<keyword evidence="3" id="KW-1185">Reference proteome</keyword>
<evidence type="ECO:0008006" key="4">
    <source>
        <dbReference type="Google" id="ProtNLM"/>
    </source>
</evidence>
<evidence type="ECO:0000313" key="2">
    <source>
        <dbReference type="EMBL" id="MEM5948569.1"/>
    </source>
</evidence>
<dbReference type="RefSeq" id="WP_420070020.1">
    <property type="nucleotide sequence ID" value="NZ_JBCHKQ010000004.1"/>
</dbReference>
<proteinExistence type="predicted"/>
<keyword evidence="1" id="KW-0175">Coiled coil</keyword>
<gene>
    <name evidence="2" type="ORF">WKV44_08425</name>
</gene>
<comment type="caution">
    <text evidence="2">The sequence shown here is derived from an EMBL/GenBank/DDBJ whole genome shotgun (WGS) entry which is preliminary data.</text>
</comment>
<accession>A0ABU9UDH4</accession>
<evidence type="ECO:0000313" key="3">
    <source>
        <dbReference type="Proteomes" id="UP001466331"/>
    </source>
</evidence>
<feature type="coiled-coil region" evidence="1">
    <location>
        <begin position="5"/>
        <end position="32"/>
    </location>
</feature>
<name>A0ABU9UDH4_9SPIR</name>
<sequence>MVDLMHILMRVMKDLIRQLKEAEEIQQDVREALVGKDWSRLEMGLSVLGKKAEVIGILEEERDKVYHDILKEEGLEHDCSFSDFIASIDGDTAREFSALFLELKTLTFKVQSYGKLIESYAQTASATLEACLRELFPQEMDGGYQKDGKRKKRANAIVVNRTM</sequence>
<protein>
    <recommendedName>
        <fullName evidence="4">FlgN protein</fullName>
    </recommendedName>
</protein>
<reference evidence="2 3" key="1">
    <citation type="submission" date="2024-03" db="EMBL/GenBank/DDBJ databases">
        <title>Ignisphaera cupida sp. nov., a hyperthermophilic hydrolytic archaeon from a hot spring of Kamchatka, and proposal of Ignisphaeraceae fam. nov.</title>
        <authorList>
            <person name="Podosokorskaya O.A."/>
            <person name="Elcheninov A.G."/>
            <person name="Maltseva A.I."/>
            <person name="Zayulina K.S."/>
            <person name="Novikov A."/>
            <person name="Merkel A.Y."/>
        </authorList>
    </citation>
    <scope>NUCLEOTIDE SEQUENCE [LARGE SCALE GENOMIC DNA]</scope>
    <source>
        <strain evidence="2 3">38H-sp</strain>
    </source>
</reference>